<sequence>MISIMILIAFAIGYWLGKEKIHKKNAIESVLSSSKGVLGTKPPKYKILEKKLPRTLDEQTMDELDKKYAKNKD</sequence>
<protein>
    <submittedName>
        <fullName evidence="1">Uncharacterized protein</fullName>
    </submittedName>
</protein>
<accession>A0A0F9BZY2</accession>
<name>A0A0F9BZY2_9ZZZZ</name>
<proteinExistence type="predicted"/>
<gene>
    <name evidence="1" type="ORF">LCGC14_2385020</name>
</gene>
<dbReference type="AlphaFoldDB" id="A0A0F9BZY2"/>
<reference evidence="1" key="1">
    <citation type="journal article" date="2015" name="Nature">
        <title>Complex archaea that bridge the gap between prokaryotes and eukaryotes.</title>
        <authorList>
            <person name="Spang A."/>
            <person name="Saw J.H."/>
            <person name="Jorgensen S.L."/>
            <person name="Zaremba-Niedzwiedzka K."/>
            <person name="Martijn J."/>
            <person name="Lind A.E."/>
            <person name="van Eijk R."/>
            <person name="Schleper C."/>
            <person name="Guy L."/>
            <person name="Ettema T.J."/>
        </authorList>
    </citation>
    <scope>NUCLEOTIDE SEQUENCE</scope>
</reference>
<organism evidence="1">
    <name type="scientific">marine sediment metagenome</name>
    <dbReference type="NCBI Taxonomy" id="412755"/>
    <lineage>
        <taxon>unclassified sequences</taxon>
        <taxon>metagenomes</taxon>
        <taxon>ecological metagenomes</taxon>
    </lineage>
</organism>
<comment type="caution">
    <text evidence="1">The sequence shown here is derived from an EMBL/GenBank/DDBJ whole genome shotgun (WGS) entry which is preliminary data.</text>
</comment>
<dbReference type="EMBL" id="LAZR01035459">
    <property type="protein sequence ID" value="KKL27454.1"/>
    <property type="molecule type" value="Genomic_DNA"/>
</dbReference>
<evidence type="ECO:0000313" key="1">
    <source>
        <dbReference type="EMBL" id="KKL27454.1"/>
    </source>
</evidence>